<evidence type="ECO:0008006" key="3">
    <source>
        <dbReference type="Google" id="ProtNLM"/>
    </source>
</evidence>
<comment type="caution">
    <text evidence="1">The sequence shown here is derived from an EMBL/GenBank/DDBJ whole genome shotgun (WGS) entry which is preliminary data.</text>
</comment>
<dbReference type="AlphaFoldDB" id="A0A849KVU0"/>
<dbReference type="Gene3D" id="3.40.50.2000">
    <property type="entry name" value="Glycogen Phosphorylase B"/>
    <property type="match status" value="1"/>
</dbReference>
<keyword evidence="2" id="KW-1185">Reference proteome</keyword>
<sequence length="352" mass="40422">MTIYIVGLEAHEQRYTGEWAHYLPQQIRHALPNEQVCIIEGTASRQETTPGAFLNFAATNIFKSQQIAEIADLFERQVVKAGDCFLFTDAWHYGITALRYMSDLLQIPVRTVALWHAASHDPHDFLGRIPDVTWARHFERSLFEAIDVNVFATQFHVDLFKSVHQVQVDSRILRAGWPMEYMPGMLATYQNRQKRKLVLFPHRIAPEKQVDIFRDLATEFPDYEFRVCQEQKLTKPEYHTLLGEAVAVFSASLQETLGIGLWEGLACGAIPIAPNRLSYAEMYPEDCLYPSEWTSNWDNYLRHKSQLVAFLRVALSRAEVGRWRIEARNLAINVGDSFFDGGKLYHALGMKA</sequence>
<gene>
    <name evidence="1" type="ORF">HKX02_15930</name>
</gene>
<accession>A0A849KVU0</accession>
<dbReference type="SUPFAM" id="SSF53756">
    <property type="entry name" value="UDP-Glycosyltransferase/glycogen phosphorylase"/>
    <property type="match status" value="1"/>
</dbReference>
<reference evidence="1 2" key="1">
    <citation type="submission" date="2020-05" db="EMBL/GenBank/DDBJ databases">
        <title>Draft Genome Sequence of Ochrobactrum soli Isolated from Stable Fly Gut.</title>
        <authorList>
            <person name="Pileggi M.T."/>
            <person name="Vazhakkala L.J."/>
            <person name="Wong C.N."/>
        </authorList>
    </citation>
    <scope>NUCLEOTIDE SEQUENCE [LARGE SCALE GENOMIC DNA]</scope>
    <source>
        <strain evidence="1 2">MTP-C0764</strain>
    </source>
</reference>
<evidence type="ECO:0000313" key="2">
    <source>
        <dbReference type="Proteomes" id="UP000574931"/>
    </source>
</evidence>
<evidence type="ECO:0000313" key="1">
    <source>
        <dbReference type="EMBL" id="NNU61724.1"/>
    </source>
</evidence>
<proteinExistence type="predicted"/>
<protein>
    <recommendedName>
        <fullName evidence="3">Glycosyltransferase</fullName>
    </recommendedName>
</protein>
<organism evidence="1 2">
    <name type="scientific">Ochrobactrum soli</name>
    <dbReference type="NCBI Taxonomy" id="2448455"/>
    <lineage>
        <taxon>Bacteria</taxon>
        <taxon>Pseudomonadati</taxon>
        <taxon>Pseudomonadota</taxon>
        <taxon>Alphaproteobacteria</taxon>
        <taxon>Hyphomicrobiales</taxon>
        <taxon>Brucellaceae</taxon>
        <taxon>Brucella/Ochrobactrum group</taxon>
        <taxon>Ochrobactrum</taxon>
    </lineage>
</organism>
<dbReference type="EMBL" id="JABFCY010000010">
    <property type="protein sequence ID" value="NNU61724.1"/>
    <property type="molecule type" value="Genomic_DNA"/>
</dbReference>
<dbReference type="Proteomes" id="UP000574931">
    <property type="component" value="Unassembled WGS sequence"/>
</dbReference>
<dbReference type="RefSeq" id="WP_171318497.1">
    <property type="nucleotide sequence ID" value="NZ_JABFCY010000010.1"/>
</dbReference>
<name>A0A849KVU0_9HYPH</name>